<evidence type="ECO:0000256" key="2">
    <source>
        <dbReference type="ARBA" id="ARBA00022519"/>
    </source>
</evidence>
<dbReference type="Gene3D" id="6.10.340.10">
    <property type="match status" value="1"/>
</dbReference>
<evidence type="ECO:0000313" key="11">
    <source>
        <dbReference type="Proteomes" id="UP000663508"/>
    </source>
</evidence>
<accession>A0A8H8WSM0</accession>
<dbReference type="Pfam" id="PF00015">
    <property type="entry name" value="MCPsignal"/>
    <property type="match status" value="1"/>
</dbReference>
<dbReference type="PROSITE" id="PS50192">
    <property type="entry name" value="T_SNARE"/>
    <property type="match status" value="1"/>
</dbReference>
<dbReference type="PANTHER" id="PTHR32089:SF112">
    <property type="entry name" value="LYSOZYME-LIKE PROTEIN-RELATED"/>
    <property type="match status" value="1"/>
</dbReference>
<comment type="similarity">
    <text evidence="4">Belongs to the methyl-accepting chemotaxis (MCP) protein family.</text>
</comment>
<dbReference type="CDD" id="cd06225">
    <property type="entry name" value="HAMP"/>
    <property type="match status" value="1"/>
</dbReference>
<dbReference type="PROSITE" id="PS50111">
    <property type="entry name" value="CHEMOTAXIS_TRANSDUC_2"/>
    <property type="match status" value="1"/>
</dbReference>
<reference evidence="10" key="1">
    <citation type="submission" date="2020-11" db="EMBL/GenBank/DDBJ databases">
        <title>Complete genome sequence of a novel pathogenic Methylobacterium strain isolated from rice in Vietnam.</title>
        <authorList>
            <person name="Lai K."/>
            <person name="Okazaki S."/>
            <person name="Higashi K."/>
            <person name="Mori H."/>
            <person name="Toyoda A."/>
            <person name="Kurokawa K."/>
        </authorList>
    </citation>
    <scope>NUCLEOTIDE SEQUENCE</scope>
    <source>
        <strain evidence="10">VL1</strain>
    </source>
</reference>
<evidence type="ECO:0000256" key="3">
    <source>
        <dbReference type="ARBA" id="ARBA00023224"/>
    </source>
</evidence>
<dbReference type="SMART" id="SM00283">
    <property type="entry name" value="MA"/>
    <property type="match status" value="1"/>
</dbReference>
<dbReference type="AlphaFoldDB" id="A0A8H8WSM0"/>
<keyword evidence="3 5" id="KW-0807">Transducer</keyword>
<dbReference type="PANTHER" id="PTHR32089">
    <property type="entry name" value="METHYL-ACCEPTING CHEMOTAXIS PROTEIN MCPB"/>
    <property type="match status" value="1"/>
</dbReference>
<evidence type="ECO:0000256" key="1">
    <source>
        <dbReference type="ARBA" id="ARBA00004429"/>
    </source>
</evidence>
<sequence>MNLLGNTRILIKATLPLVIVAGVAGGLVVYARSNLAQMAVQTRQLVEVQAARLQNIMNVQITATEASVLSRNLAMEFRQEEMAGYVQRYDAAKKSALASADTLIALSDTPERKAANTGLRETLNEFFAISERANALGLKNQNDAAGKILLVDASPLRRKVRDFVQTRINLLTVEFQQASDKADQAAASAGLVLAASAVLALLASLSVAILIVVFGITRPLGRLVGVLQRMATGETNAEIKEAARGDEIGAVGRAVDGIKAMVAQKAAEQAEIRRVADAAAAAERKRTMVELADGFERAVGGIVGLVSSSATELQATAGTMTATATQTASQSTAVAAAAEEAASNVGTVAAAAEELGASVQEIGRQVQGSAGLAQAAVGEADKTGQLVQALRTTSARIGDMVGLISNIASQTNLLALNATIEAARAGEAGRGFAVVAAEVKELANQTAKATEEIAGQIGEIQGVTDQAVSAIGAITGRIREISTVAVSIASAVEQQGAATQEIVRNVSQAASGTSEVTHNITGVAHASEETGAAASQVLSAASELSRQSEHLSAEVHRFLDNVRAA</sequence>
<dbReference type="GO" id="GO:0007165">
    <property type="term" value="P:signal transduction"/>
    <property type="evidence" value="ECO:0007669"/>
    <property type="project" value="UniProtKB-KW"/>
</dbReference>
<dbReference type="InterPro" id="IPR003660">
    <property type="entry name" value="HAMP_dom"/>
</dbReference>
<dbReference type="SUPFAM" id="SSF58104">
    <property type="entry name" value="Methyl-accepting chemotaxis protein (MCP) signaling domain"/>
    <property type="match status" value="1"/>
</dbReference>
<feature type="transmembrane region" description="Helical" evidence="6">
    <location>
        <begin position="13"/>
        <end position="31"/>
    </location>
</feature>
<name>A0A8H8WSM0_9HYPH</name>
<evidence type="ECO:0000256" key="6">
    <source>
        <dbReference type="SAM" id="Phobius"/>
    </source>
</evidence>
<organism evidence="10 11">
    <name type="scientific">Methylobacterium indicum</name>
    <dbReference type="NCBI Taxonomy" id="1775910"/>
    <lineage>
        <taxon>Bacteria</taxon>
        <taxon>Pseudomonadati</taxon>
        <taxon>Pseudomonadota</taxon>
        <taxon>Alphaproteobacteria</taxon>
        <taxon>Hyphomicrobiales</taxon>
        <taxon>Methylobacteriaceae</taxon>
        <taxon>Methylobacterium</taxon>
    </lineage>
</organism>
<evidence type="ECO:0000259" key="8">
    <source>
        <dbReference type="PROSITE" id="PS50192"/>
    </source>
</evidence>
<dbReference type="InterPro" id="IPR000727">
    <property type="entry name" value="T_SNARE_dom"/>
</dbReference>
<feature type="domain" description="HAMP" evidence="9">
    <location>
        <begin position="214"/>
        <end position="267"/>
    </location>
</feature>
<dbReference type="InterPro" id="IPR004089">
    <property type="entry name" value="MCPsignal_dom"/>
</dbReference>
<proteinExistence type="inferred from homology"/>
<keyword evidence="6" id="KW-0472">Membrane</keyword>
<keyword evidence="2" id="KW-0997">Cell inner membrane</keyword>
<keyword evidence="6" id="KW-0812">Transmembrane</keyword>
<dbReference type="GO" id="GO:0005886">
    <property type="term" value="C:plasma membrane"/>
    <property type="evidence" value="ECO:0007669"/>
    <property type="project" value="UniProtKB-SubCell"/>
</dbReference>
<dbReference type="EMBL" id="AP024145">
    <property type="protein sequence ID" value="BCM83502.1"/>
    <property type="molecule type" value="Genomic_DNA"/>
</dbReference>
<dbReference type="SMART" id="SM00304">
    <property type="entry name" value="HAMP"/>
    <property type="match status" value="1"/>
</dbReference>
<dbReference type="SUPFAM" id="SSF158472">
    <property type="entry name" value="HAMP domain-like"/>
    <property type="match status" value="1"/>
</dbReference>
<feature type="domain" description="T-SNARE coiled-coil homology" evidence="8">
    <location>
        <begin position="461"/>
        <end position="523"/>
    </location>
</feature>
<keyword evidence="2" id="KW-1003">Cell membrane</keyword>
<dbReference type="KEGG" id="mind:mvi_19630"/>
<keyword evidence="6" id="KW-1133">Transmembrane helix</keyword>
<evidence type="ECO:0000256" key="4">
    <source>
        <dbReference type="ARBA" id="ARBA00029447"/>
    </source>
</evidence>
<dbReference type="Pfam" id="PF00672">
    <property type="entry name" value="HAMP"/>
    <property type="match status" value="1"/>
</dbReference>
<gene>
    <name evidence="10" type="ORF">mvi_19630</name>
</gene>
<evidence type="ECO:0000256" key="5">
    <source>
        <dbReference type="PROSITE-ProRule" id="PRU00284"/>
    </source>
</evidence>
<feature type="transmembrane region" description="Helical" evidence="6">
    <location>
        <begin position="191"/>
        <end position="216"/>
    </location>
</feature>
<dbReference type="Gene3D" id="1.10.287.950">
    <property type="entry name" value="Methyl-accepting chemotaxis protein"/>
    <property type="match status" value="1"/>
</dbReference>
<evidence type="ECO:0000313" key="10">
    <source>
        <dbReference type="EMBL" id="BCM83502.1"/>
    </source>
</evidence>
<dbReference type="Proteomes" id="UP000663508">
    <property type="component" value="Chromosome"/>
</dbReference>
<evidence type="ECO:0000259" key="7">
    <source>
        <dbReference type="PROSITE" id="PS50111"/>
    </source>
</evidence>
<dbReference type="RefSeq" id="WP_207182492.1">
    <property type="nucleotide sequence ID" value="NZ_AP024145.1"/>
</dbReference>
<comment type="subcellular location">
    <subcellularLocation>
        <location evidence="1">Cell inner membrane</location>
        <topology evidence="1">Multi-pass membrane protein</topology>
    </subcellularLocation>
</comment>
<protein>
    <submittedName>
        <fullName evidence="10">Methyl-accepting chemotaxis protein</fullName>
    </submittedName>
</protein>
<dbReference type="PROSITE" id="PS50885">
    <property type="entry name" value="HAMP"/>
    <property type="match status" value="1"/>
</dbReference>
<feature type="domain" description="Methyl-accepting transducer" evidence="7">
    <location>
        <begin position="309"/>
        <end position="545"/>
    </location>
</feature>
<evidence type="ECO:0000259" key="9">
    <source>
        <dbReference type="PROSITE" id="PS50885"/>
    </source>
</evidence>